<proteinExistence type="predicted"/>
<evidence type="ECO:0000256" key="1">
    <source>
        <dbReference type="SAM" id="Phobius"/>
    </source>
</evidence>
<organism evidence="2 3">
    <name type="scientific">Rubripirellula tenax</name>
    <dbReference type="NCBI Taxonomy" id="2528015"/>
    <lineage>
        <taxon>Bacteria</taxon>
        <taxon>Pseudomonadati</taxon>
        <taxon>Planctomycetota</taxon>
        <taxon>Planctomycetia</taxon>
        <taxon>Pirellulales</taxon>
        <taxon>Pirellulaceae</taxon>
        <taxon>Rubripirellula</taxon>
    </lineage>
</organism>
<dbReference type="AlphaFoldDB" id="A0A5C6EQY9"/>
<comment type="caution">
    <text evidence="2">The sequence shown here is derived from an EMBL/GenBank/DDBJ whole genome shotgun (WGS) entry which is preliminary data.</text>
</comment>
<keyword evidence="1" id="KW-0812">Transmembrane</keyword>
<keyword evidence="3" id="KW-1185">Reference proteome</keyword>
<keyword evidence="1" id="KW-1133">Transmembrane helix</keyword>
<sequence length="75" mass="8101">MAPAGYLVGAIPVVLIAVALTYWADPLAGIPFFLLAFACIIGSLLGCGYRDSGNFGPGSYCPKCNERHFIWPWCF</sequence>
<evidence type="ECO:0000313" key="3">
    <source>
        <dbReference type="Proteomes" id="UP000318288"/>
    </source>
</evidence>
<accession>A0A5C6EQY9</accession>
<protein>
    <submittedName>
        <fullName evidence="2">Uncharacterized protein</fullName>
    </submittedName>
</protein>
<dbReference type="EMBL" id="SJPW01000005">
    <property type="protein sequence ID" value="TWU50710.1"/>
    <property type="molecule type" value="Genomic_DNA"/>
</dbReference>
<evidence type="ECO:0000313" key="2">
    <source>
        <dbReference type="EMBL" id="TWU50710.1"/>
    </source>
</evidence>
<keyword evidence="1" id="KW-0472">Membrane</keyword>
<feature type="transmembrane region" description="Helical" evidence="1">
    <location>
        <begin position="7"/>
        <end position="24"/>
    </location>
</feature>
<feature type="transmembrane region" description="Helical" evidence="1">
    <location>
        <begin position="30"/>
        <end position="49"/>
    </location>
</feature>
<gene>
    <name evidence="2" type="ORF">Poly51_40030</name>
</gene>
<dbReference type="Proteomes" id="UP000318288">
    <property type="component" value="Unassembled WGS sequence"/>
</dbReference>
<name>A0A5C6EQY9_9BACT</name>
<reference evidence="2 3" key="1">
    <citation type="submission" date="2019-02" db="EMBL/GenBank/DDBJ databases">
        <title>Deep-cultivation of Planctomycetes and their phenomic and genomic characterization uncovers novel biology.</title>
        <authorList>
            <person name="Wiegand S."/>
            <person name="Jogler M."/>
            <person name="Boedeker C."/>
            <person name="Pinto D."/>
            <person name="Vollmers J."/>
            <person name="Rivas-Marin E."/>
            <person name="Kohn T."/>
            <person name="Peeters S.H."/>
            <person name="Heuer A."/>
            <person name="Rast P."/>
            <person name="Oberbeckmann S."/>
            <person name="Bunk B."/>
            <person name="Jeske O."/>
            <person name="Meyerdierks A."/>
            <person name="Storesund J.E."/>
            <person name="Kallscheuer N."/>
            <person name="Luecker S."/>
            <person name="Lage O.M."/>
            <person name="Pohl T."/>
            <person name="Merkel B.J."/>
            <person name="Hornburger P."/>
            <person name="Mueller R.-W."/>
            <person name="Bruemmer F."/>
            <person name="Labrenz M."/>
            <person name="Spormann A.M."/>
            <person name="Op Den Camp H."/>
            <person name="Overmann J."/>
            <person name="Amann R."/>
            <person name="Jetten M.S.M."/>
            <person name="Mascher T."/>
            <person name="Medema M.H."/>
            <person name="Devos D.P."/>
            <person name="Kaster A.-K."/>
            <person name="Ovreas L."/>
            <person name="Rohde M."/>
            <person name="Galperin M.Y."/>
            <person name="Jogler C."/>
        </authorList>
    </citation>
    <scope>NUCLEOTIDE SEQUENCE [LARGE SCALE GENOMIC DNA]</scope>
    <source>
        <strain evidence="2 3">Poly51</strain>
    </source>
</reference>